<name>A0ABS0NSK7_9ACTN</name>
<keyword evidence="4" id="KW-0808">Transferase</keyword>
<keyword evidence="8" id="KW-0902">Two-component regulatory system</keyword>
<feature type="region of interest" description="Disordered" evidence="9">
    <location>
        <begin position="1"/>
        <end position="50"/>
    </location>
</feature>
<keyword evidence="7" id="KW-0067">ATP-binding</keyword>
<evidence type="ECO:0000313" key="12">
    <source>
        <dbReference type="EMBL" id="MBH5338199.1"/>
    </source>
</evidence>
<keyword evidence="5" id="KW-0547">Nucleotide-binding</keyword>
<feature type="transmembrane region" description="Helical" evidence="10">
    <location>
        <begin position="72"/>
        <end position="92"/>
    </location>
</feature>
<evidence type="ECO:0000256" key="6">
    <source>
        <dbReference type="ARBA" id="ARBA00022777"/>
    </source>
</evidence>
<evidence type="ECO:0000259" key="11">
    <source>
        <dbReference type="Pfam" id="PF07730"/>
    </source>
</evidence>
<evidence type="ECO:0000313" key="13">
    <source>
        <dbReference type="Proteomes" id="UP000807371"/>
    </source>
</evidence>
<evidence type="ECO:0000256" key="5">
    <source>
        <dbReference type="ARBA" id="ARBA00022741"/>
    </source>
</evidence>
<proteinExistence type="predicted"/>
<reference evidence="12 13" key="1">
    <citation type="submission" date="2020-09" db="EMBL/GenBank/DDBJ databases">
        <title>Biosynthesis of the nuclear factor of activated T cells inhibitor NFAT-133 and its congeners in Streptomyces pactum.</title>
        <authorList>
            <person name="Zhou W."/>
            <person name="Posri P."/>
            <person name="Abugrain M.E."/>
            <person name="Weisberg A.J."/>
            <person name="Chang J.H."/>
            <person name="Mahmud T."/>
        </authorList>
    </citation>
    <scope>NUCLEOTIDE SEQUENCE [LARGE SCALE GENOMIC DNA]</scope>
    <source>
        <strain evidence="12 13">ATCC 27456</strain>
    </source>
</reference>
<evidence type="ECO:0000256" key="8">
    <source>
        <dbReference type="ARBA" id="ARBA00023012"/>
    </source>
</evidence>
<dbReference type="PANTHER" id="PTHR24421">
    <property type="entry name" value="NITRATE/NITRITE SENSOR PROTEIN NARX-RELATED"/>
    <property type="match status" value="1"/>
</dbReference>
<dbReference type="SUPFAM" id="SSF55874">
    <property type="entry name" value="ATPase domain of HSP90 chaperone/DNA topoisomerase II/histidine kinase"/>
    <property type="match status" value="1"/>
</dbReference>
<accession>A0ABS0NSK7</accession>
<dbReference type="EC" id="2.7.13.3" evidence="2"/>
<evidence type="ECO:0000256" key="4">
    <source>
        <dbReference type="ARBA" id="ARBA00022679"/>
    </source>
</evidence>
<keyword evidence="6 12" id="KW-0418">Kinase</keyword>
<evidence type="ECO:0000256" key="3">
    <source>
        <dbReference type="ARBA" id="ARBA00022553"/>
    </source>
</evidence>
<feature type="compositionally biased region" description="Pro residues" evidence="9">
    <location>
        <begin position="36"/>
        <end position="45"/>
    </location>
</feature>
<feature type="transmembrane region" description="Helical" evidence="10">
    <location>
        <begin position="98"/>
        <end position="117"/>
    </location>
</feature>
<dbReference type="InterPro" id="IPR011712">
    <property type="entry name" value="Sig_transdc_His_kin_sub3_dim/P"/>
</dbReference>
<dbReference type="Gene3D" id="1.20.5.1930">
    <property type="match status" value="1"/>
</dbReference>
<gene>
    <name evidence="12" type="ORF">IHE55_26805</name>
</gene>
<protein>
    <recommendedName>
        <fullName evidence="2">histidine kinase</fullName>
        <ecNumber evidence="2">2.7.13.3</ecNumber>
    </recommendedName>
</protein>
<evidence type="ECO:0000256" key="2">
    <source>
        <dbReference type="ARBA" id="ARBA00012438"/>
    </source>
</evidence>
<dbReference type="Gene3D" id="3.30.565.10">
    <property type="entry name" value="Histidine kinase-like ATPase, C-terminal domain"/>
    <property type="match status" value="1"/>
</dbReference>
<comment type="caution">
    <text evidence="12">The sequence shown here is derived from an EMBL/GenBank/DDBJ whole genome shotgun (WGS) entry which is preliminary data.</text>
</comment>
<evidence type="ECO:0000256" key="9">
    <source>
        <dbReference type="SAM" id="MobiDB-lite"/>
    </source>
</evidence>
<keyword evidence="10" id="KW-1133">Transmembrane helix</keyword>
<dbReference type="InterPro" id="IPR050482">
    <property type="entry name" value="Sensor_HK_TwoCompSys"/>
</dbReference>
<dbReference type="InterPro" id="IPR036890">
    <property type="entry name" value="HATPase_C_sf"/>
</dbReference>
<feature type="domain" description="Signal transduction histidine kinase subgroup 3 dimerisation and phosphoacceptor" evidence="11">
    <location>
        <begin position="265"/>
        <end position="327"/>
    </location>
</feature>
<evidence type="ECO:0000256" key="1">
    <source>
        <dbReference type="ARBA" id="ARBA00000085"/>
    </source>
</evidence>
<dbReference type="Pfam" id="PF07730">
    <property type="entry name" value="HisKA_3"/>
    <property type="match status" value="1"/>
</dbReference>
<dbReference type="PANTHER" id="PTHR24421:SF10">
    <property type="entry name" value="NITRATE_NITRITE SENSOR PROTEIN NARQ"/>
    <property type="match status" value="1"/>
</dbReference>
<dbReference type="Proteomes" id="UP000807371">
    <property type="component" value="Unassembled WGS sequence"/>
</dbReference>
<keyword evidence="10" id="KW-0472">Membrane</keyword>
<sequence>MPGRPGAGPPPGAGTASPVRGRRRRPGRCQDGGVPHRPPSLPVRPRPGSGVLRSRLTAPVRRLGRAVTYTRWLHLLSGAVPAGLCALVYPGASAVQEARGLWLLLIPVPLLVGWAMVPPARLAEGLQARLLLLPGEHARRPGEDPAAGIAAAPAASWGDRGLTALWLVLRLEAGCATALLCVGLPALTGELIAAAADGRPVGLPGPDPVLPRPVAGLLAPLPLLVLALAVVGAGSLLAVVAPRLLGPSAAERLAALEERTERLLEHNRLARELHDSIGHALTVAVVQAGAARAAGSPEFTERALAAVEETGRRAMEDLERVLLLLRAGPGERPADRPGLAEAGRLLESARAAGCRLTAELPAELGRLPGPVSREGYRILQEALTNVLRHAGPVAVEVRVGLRAGALELEVDNPLPAADRTAVASGRGGRGLRGIRERAALLGGEAECGADRGRWRVRVRLPLDGGVRAAAP</sequence>
<keyword evidence="3" id="KW-0597">Phosphoprotein</keyword>
<dbReference type="GO" id="GO:0016301">
    <property type="term" value="F:kinase activity"/>
    <property type="evidence" value="ECO:0007669"/>
    <property type="project" value="UniProtKB-KW"/>
</dbReference>
<keyword evidence="13" id="KW-1185">Reference proteome</keyword>
<keyword evidence="10" id="KW-0812">Transmembrane</keyword>
<dbReference type="EMBL" id="JACYXC010000001">
    <property type="protein sequence ID" value="MBH5338199.1"/>
    <property type="molecule type" value="Genomic_DNA"/>
</dbReference>
<evidence type="ECO:0000256" key="10">
    <source>
        <dbReference type="SAM" id="Phobius"/>
    </source>
</evidence>
<organism evidence="12 13">
    <name type="scientific">Streptomyces pactum</name>
    <dbReference type="NCBI Taxonomy" id="68249"/>
    <lineage>
        <taxon>Bacteria</taxon>
        <taxon>Bacillati</taxon>
        <taxon>Actinomycetota</taxon>
        <taxon>Actinomycetes</taxon>
        <taxon>Kitasatosporales</taxon>
        <taxon>Streptomycetaceae</taxon>
        <taxon>Streptomyces</taxon>
    </lineage>
</organism>
<evidence type="ECO:0000256" key="7">
    <source>
        <dbReference type="ARBA" id="ARBA00022840"/>
    </source>
</evidence>
<comment type="catalytic activity">
    <reaction evidence="1">
        <text>ATP + protein L-histidine = ADP + protein N-phospho-L-histidine.</text>
        <dbReference type="EC" id="2.7.13.3"/>
    </reaction>
</comment>